<evidence type="ECO:0000313" key="1">
    <source>
        <dbReference type="EMBL" id="BBX86909.1"/>
    </source>
</evidence>
<accession>A0ABN5Z1D5</accession>
<evidence type="ECO:0008006" key="3">
    <source>
        <dbReference type="Google" id="ProtNLM"/>
    </source>
</evidence>
<gene>
    <name evidence="1" type="ORF">MAUB_47820</name>
</gene>
<evidence type="ECO:0000313" key="2">
    <source>
        <dbReference type="Proteomes" id="UP000465609"/>
    </source>
</evidence>
<dbReference type="EMBL" id="AP022577">
    <property type="protein sequence ID" value="BBX86909.1"/>
    <property type="molecule type" value="Genomic_DNA"/>
</dbReference>
<name>A0ABN5Z1D5_9MYCO</name>
<proteinExistence type="predicted"/>
<dbReference type="RefSeq" id="WP_138229272.1">
    <property type="nucleotide sequence ID" value="NZ_AP022577.1"/>
</dbReference>
<reference evidence="1 2" key="1">
    <citation type="journal article" date="2019" name="Emerg. Microbes Infect.">
        <title>Comprehensive subspecies identification of 175 nontuberculous mycobacteria species based on 7547 genomic profiles.</title>
        <authorList>
            <person name="Matsumoto Y."/>
            <person name="Kinjo T."/>
            <person name="Motooka D."/>
            <person name="Nabeya D."/>
            <person name="Jung N."/>
            <person name="Uechi K."/>
            <person name="Horii T."/>
            <person name="Iida T."/>
            <person name="Fujita J."/>
            <person name="Nakamura S."/>
        </authorList>
    </citation>
    <scope>NUCLEOTIDE SEQUENCE [LARGE SCALE GENOMIC DNA]</scope>
    <source>
        <strain evidence="1 2">JCM 15296</strain>
    </source>
</reference>
<dbReference type="Proteomes" id="UP000465609">
    <property type="component" value="Chromosome"/>
</dbReference>
<sequence length="81" mass="9503">MLDRDWIADIEFRRDYAGGIAPCTARRHRRDDPDWPESRIILGRLYYRRKAVEAWLERLKSSPDSRGCATSDTYITGKEAE</sequence>
<protein>
    <recommendedName>
        <fullName evidence="3">Transcriptional regulator</fullName>
    </recommendedName>
</protein>
<keyword evidence="2" id="KW-1185">Reference proteome</keyword>
<organism evidence="1 2">
    <name type="scientific">Mycolicibacterium aubagnense</name>
    <dbReference type="NCBI Taxonomy" id="319707"/>
    <lineage>
        <taxon>Bacteria</taxon>
        <taxon>Bacillati</taxon>
        <taxon>Actinomycetota</taxon>
        <taxon>Actinomycetes</taxon>
        <taxon>Mycobacteriales</taxon>
        <taxon>Mycobacteriaceae</taxon>
        <taxon>Mycolicibacterium</taxon>
    </lineage>
</organism>